<dbReference type="AlphaFoldDB" id="A0AA86TSK5"/>
<keyword evidence="1" id="KW-0472">Membrane</keyword>
<dbReference type="EMBL" id="CATOUU010000380">
    <property type="protein sequence ID" value="CAI9927086.1"/>
    <property type="molecule type" value="Genomic_DNA"/>
</dbReference>
<proteinExistence type="predicted"/>
<organism evidence="2">
    <name type="scientific">Hexamita inflata</name>
    <dbReference type="NCBI Taxonomy" id="28002"/>
    <lineage>
        <taxon>Eukaryota</taxon>
        <taxon>Metamonada</taxon>
        <taxon>Diplomonadida</taxon>
        <taxon>Hexamitidae</taxon>
        <taxon>Hexamitinae</taxon>
        <taxon>Hexamita</taxon>
    </lineage>
</organism>
<keyword evidence="1" id="KW-1133">Transmembrane helix</keyword>
<evidence type="ECO:0000313" key="3">
    <source>
        <dbReference type="EMBL" id="CAL5971912.1"/>
    </source>
</evidence>
<evidence type="ECO:0000313" key="4">
    <source>
        <dbReference type="Proteomes" id="UP001642409"/>
    </source>
</evidence>
<evidence type="ECO:0000256" key="1">
    <source>
        <dbReference type="SAM" id="Phobius"/>
    </source>
</evidence>
<reference evidence="2" key="1">
    <citation type="submission" date="2023-06" db="EMBL/GenBank/DDBJ databases">
        <authorList>
            <person name="Kurt Z."/>
        </authorList>
    </citation>
    <scope>NUCLEOTIDE SEQUENCE</scope>
</reference>
<protein>
    <submittedName>
        <fullName evidence="3">Hypothetical_protein</fullName>
    </submittedName>
</protein>
<sequence length="147" mass="17300">MQGFTYVEDCNLYCALQFASYYCSRNYFNYNYYCYNGSFEPLSEPLPKLQTWVIVLLVIAVSFIMGVISCFLWYLGAQKNKNSFDVENQKLIQNQNVYKFVLIPKSDTDSVQQYMPQMIPQYLPEQYQLCHLNNQSTNSPQMIPIQK</sequence>
<keyword evidence="1" id="KW-0812">Transmembrane</keyword>
<dbReference type="EMBL" id="CAXDID020000003">
    <property type="protein sequence ID" value="CAL5971912.1"/>
    <property type="molecule type" value="Genomic_DNA"/>
</dbReference>
<keyword evidence="4" id="KW-1185">Reference proteome</keyword>
<evidence type="ECO:0000313" key="2">
    <source>
        <dbReference type="EMBL" id="CAI9927086.1"/>
    </source>
</evidence>
<comment type="caution">
    <text evidence="2">The sequence shown here is derived from an EMBL/GenBank/DDBJ whole genome shotgun (WGS) entry which is preliminary data.</text>
</comment>
<dbReference type="Proteomes" id="UP001642409">
    <property type="component" value="Unassembled WGS sequence"/>
</dbReference>
<feature type="transmembrane region" description="Helical" evidence="1">
    <location>
        <begin position="52"/>
        <end position="75"/>
    </location>
</feature>
<name>A0AA86TSK5_9EUKA</name>
<reference evidence="3 4" key="2">
    <citation type="submission" date="2024-07" db="EMBL/GenBank/DDBJ databases">
        <authorList>
            <person name="Akdeniz Z."/>
        </authorList>
    </citation>
    <scope>NUCLEOTIDE SEQUENCE [LARGE SCALE GENOMIC DNA]</scope>
</reference>
<accession>A0AA86TSK5</accession>
<gene>
    <name evidence="2" type="ORF">HINF_LOCUS14731</name>
    <name evidence="3" type="ORF">HINF_LOCUS1642</name>
</gene>